<accession>A0A1J4J7F7</accession>
<dbReference type="SMART" id="SM01388">
    <property type="entry name" value="Mob1_phocein"/>
    <property type="match status" value="1"/>
</dbReference>
<sequence length="210" mass="24985">MMRSHNSDTFRVLPAPNNSRTQQLRNIGKDTLGAGNFRQQVKLPDGADKYDWIALNTVEFYNQCVLLYTPISKYCTDHRCPEMTAGPQYQYFWQEDRRYKPITLPAHTYIEKVFEWAGRYISNSHYFPEDEKSTYANDFEIVIRNIFKKLLRVYAHIYYHHSDDMRQDDLLASLNTSFRHFWTFSDEFKLIPDDQLAPLQTIIKSFEIKS</sequence>
<keyword evidence="2" id="KW-1185">Reference proteome</keyword>
<dbReference type="AlphaFoldDB" id="A0A1J4J7F7"/>
<dbReference type="Pfam" id="PF03637">
    <property type="entry name" value="Mob1_phocein"/>
    <property type="match status" value="1"/>
</dbReference>
<reference evidence="1" key="1">
    <citation type="submission" date="2016-10" db="EMBL/GenBank/DDBJ databases">
        <authorList>
            <person name="Benchimol M."/>
            <person name="Almeida L.G."/>
            <person name="Vasconcelos A.T."/>
            <person name="Perreira-Neves A."/>
            <person name="Rosa I.A."/>
            <person name="Tasca T."/>
            <person name="Bogo M.R."/>
            <person name="de Souza W."/>
        </authorList>
    </citation>
    <scope>NUCLEOTIDE SEQUENCE [LARGE SCALE GENOMIC DNA]</scope>
    <source>
        <strain evidence="1">K</strain>
    </source>
</reference>
<gene>
    <name evidence="1" type="primary">mob1</name>
    <name evidence="1" type="ORF">TRFO_40337</name>
</gene>
<dbReference type="InterPro" id="IPR005301">
    <property type="entry name" value="MOB_kinase_act_fam"/>
</dbReference>
<dbReference type="OrthoDB" id="8170117at2759"/>
<dbReference type="RefSeq" id="XP_068346510.1">
    <property type="nucleotide sequence ID" value="XM_068513142.1"/>
</dbReference>
<organism evidence="1 2">
    <name type="scientific">Tritrichomonas foetus</name>
    <dbReference type="NCBI Taxonomy" id="1144522"/>
    <lineage>
        <taxon>Eukaryota</taxon>
        <taxon>Metamonada</taxon>
        <taxon>Parabasalia</taxon>
        <taxon>Tritrichomonadida</taxon>
        <taxon>Tritrichomonadidae</taxon>
        <taxon>Tritrichomonas</taxon>
    </lineage>
</organism>
<dbReference type="Proteomes" id="UP000179807">
    <property type="component" value="Unassembled WGS sequence"/>
</dbReference>
<protein>
    <submittedName>
        <fullName evidence="1">Maintenance of ploidy protein mob1</fullName>
    </submittedName>
</protein>
<evidence type="ECO:0000313" key="1">
    <source>
        <dbReference type="EMBL" id="OHS93373.1"/>
    </source>
</evidence>
<dbReference type="PANTHER" id="PTHR22599">
    <property type="entry name" value="MPS ONE BINDER KINASE ACTIVATOR-LIKE MOB"/>
    <property type="match status" value="1"/>
</dbReference>
<dbReference type="VEuPathDB" id="TrichDB:TRFO_40337"/>
<dbReference type="EMBL" id="MLAK01001407">
    <property type="protein sequence ID" value="OHS93373.1"/>
    <property type="molecule type" value="Genomic_DNA"/>
</dbReference>
<evidence type="ECO:0000313" key="2">
    <source>
        <dbReference type="Proteomes" id="UP000179807"/>
    </source>
</evidence>
<dbReference type="InterPro" id="IPR036703">
    <property type="entry name" value="MOB_kinase_act_sf"/>
</dbReference>
<dbReference type="Gene3D" id="1.20.140.30">
    <property type="entry name" value="MOB kinase activator"/>
    <property type="match status" value="1"/>
</dbReference>
<comment type="caution">
    <text evidence="1">The sequence shown here is derived from an EMBL/GenBank/DDBJ whole genome shotgun (WGS) entry which is preliminary data.</text>
</comment>
<dbReference type="SUPFAM" id="SSF101152">
    <property type="entry name" value="Mob1/phocein"/>
    <property type="match status" value="1"/>
</dbReference>
<name>A0A1J4J7F7_9EUKA</name>
<proteinExistence type="predicted"/>
<dbReference type="GeneID" id="94847846"/>